<dbReference type="EMBL" id="VUNS01000011">
    <property type="protein sequence ID" value="MST97572.1"/>
    <property type="molecule type" value="Genomic_DNA"/>
</dbReference>
<comment type="caution">
    <text evidence="2">The sequence shown here is derived from an EMBL/GenBank/DDBJ whole genome shotgun (WGS) entry which is preliminary data.</text>
</comment>
<organism evidence="2 3">
    <name type="scientific">Victivallis lenta</name>
    <dbReference type="NCBI Taxonomy" id="2606640"/>
    <lineage>
        <taxon>Bacteria</taxon>
        <taxon>Pseudomonadati</taxon>
        <taxon>Lentisphaerota</taxon>
        <taxon>Lentisphaeria</taxon>
        <taxon>Victivallales</taxon>
        <taxon>Victivallaceae</taxon>
        <taxon>Victivallis</taxon>
    </lineage>
</organism>
<evidence type="ECO:0000313" key="2">
    <source>
        <dbReference type="EMBL" id="MST97572.1"/>
    </source>
</evidence>
<dbReference type="Proteomes" id="UP000435649">
    <property type="component" value="Unassembled WGS sequence"/>
</dbReference>
<name>A0A844G3S2_9BACT</name>
<reference evidence="2 3" key="1">
    <citation type="submission" date="2019-08" db="EMBL/GenBank/DDBJ databases">
        <title>In-depth cultivation of the pig gut microbiome towards novel bacterial diversity and tailored functional studies.</title>
        <authorList>
            <person name="Wylensek D."/>
            <person name="Hitch T.C.A."/>
            <person name="Clavel T."/>
        </authorList>
    </citation>
    <scope>NUCLEOTIDE SEQUENCE [LARGE SCALE GENOMIC DNA]</scope>
    <source>
        <strain evidence="2 3">BBE-744-WT-12</strain>
    </source>
</reference>
<dbReference type="RefSeq" id="WP_154418534.1">
    <property type="nucleotide sequence ID" value="NZ_VUNS01000011.1"/>
</dbReference>
<accession>A0A844G3S2</accession>
<evidence type="ECO:0000313" key="3">
    <source>
        <dbReference type="Proteomes" id="UP000435649"/>
    </source>
</evidence>
<keyword evidence="1" id="KW-0732">Signal</keyword>
<feature type="chain" id="PRO_5032547070" evidence="1">
    <location>
        <begin position="19"/>
        <end position="187"/>
    </location>
</feature>
<gene>
    <name evidence="2" type="ORF">FYJ85_11030</name>
</gene>
<proteinExistence type="predicted"/>
<protein>
    <submittedName>
        <fullName evidence="2">Uncharacterized protein</fullName>
    </submittedName>
</protein>
<keyword evidence="3" id="KW-1185">Reference proteome</keyword>
<sequence>MKLHTILAALFAALLVSAADLPLEVVRATWGAGDRKCDATAFVSGRLREGKFLVLSAKNATAILGDPARMKTKELIATIRVNGEERTLSVGEYSAPIIVRTGGDYPVTEALTVYSATYGYGSKTADMLKTVKTMMAEKKKAGVNNQFAGSDPAKNKPKELIVLYSVGNTLRALIVPEGKFFDPAEIR</sequence>
<evidence type="ECO:0000256" key="1">
    <source>
        <dbReference type="SAM" id="SignalP"/>
    </source>
</evidence>
<feature type="signal peptide" evidence="1">
    <location>
        <begin position="1"/>
        <end position="18"/>
    </location>
</feature>
<dbReference type="AlphaFoldDB" id="A0A844G3S2"/>